<organism evidence="2">
    <name type="scientific">marine sediment metagenome</name>
    <dbReference type="NCBI Taxonomy" id="412755"/>
    <lineage>
        <taxon>unclassified sequences</taxon>
        <taxon>metagenomes</taxon>
        <taxon>ecological metagenomes</taxon>
    </lineage>
</organism>
<reference evidence="2" key="1">
    <citation type="journal article" date="2014" name="Front. Microbiol.">
        <title>High frequency of phylogenetically diverse reductive dehalogenase-homologous genes in deep subseafloor sedimentary metagenomes.</title>
        <authorList>
            <person name="Kawai M."/>
            <person name="Futagami T."/>
            <person name="Toyoda A."/>
            <person name="Takaki Y."/>
            <person name="Nishi S."/>
            <person name="Hori S."/>
            <person name="Arai W."/>
            <person name="Tsubouchi T."/>
            <person name="Morono Y."/>
            <person name="Uchiyama I."/>
            <person name="Ito T."/>
            <person name="Fujiyama A."/>
            <person name="Inagaki F."/>
            <person name="Takami H."/>
        </authorList>
    </citation>
    <scope>NUCLEOTIDE SEQUENCE</scope>
    <source>
        <strain evidence="2">Expedition CK06-06</strain>
    </source>
</reference>
<comment type="caution">
    <text evidence="2">The sequence shown here is derived from an EMBL/GenBank/DDBJ whole genome shotgun (WGS) entry which is preliminary data.</text>
</comment>
<sequence length="125" mass="13493">GVINKEDTGGLELTFGNAEPVLELVRQIAYRQGFGNLLAEGTRGAARRIGKGAEQYAMQVKGLEMPAYHPRGAKAHGLNLLTISLGADHNAGYSNQEIFNIPVPRAVDRLLPIGVWNRVQVSSQS</sequence>
<dbReference type="GO" id="GO:0051536">
    <property type="term" value="F:iron-sulfur cluster binding"/>
    <property type="evidence" value="ECO:0007669"/>
    <property type="project" value="InterPro"/>
</dbReference>
<dbReference type="EMBL" id="BARU01004989">
    <property type="protein sequence ID" value="GAH25534.1"/>
    <property type="molecule type" value="Genomic_DNA"/>
</dbReference>
<dbReference type="AlphaFoldDB" id="X1F834"/>
<proteinExistence type="predicted"/>
<feature type="domain" description="Aldehyde ferredoxin oxidoreductase C-terminal" evidence="1">
    <location>
        <begin position="1"/>
        <end position="109"/>
    </location>
</feature>
<evidence type="ECO:0000313" key="2">
    <source>
        <dbReference type="EMBL" id="GAH25534.1"/>
    </source>
</evidence>
<accession>X1F834</accession>
<dbReference type="GO" id="GO:0016625">
    <property type="term" value="F:oxidoreductase activity, acting on the aldehyde or oxo group of donors, iron-sulfur protein as acceptor"/>
    <property type="evidence" value="ECO:0007669"/>
    <property type="project" value="InterPro"/>
</dbReference>
<dbReference type="InterPro" id="IPR051919">
    <property type="entry name" value="W-dependent_AOR"/>
</dbReference>
<name>X1F834_9ZZZZ</name>
<protein>
    <recommendedName>
        <fullName evidence="1">Aldehyde ferredoxin oxidoreductase C-terminal domain-containing protein</fullName>
    </recommendedName>
</protein>
<dbReference type="InterPro" id="IPR013984">
    <property type="entry name" value="Ald_Fedxn_OxRdtase_dom2"/>
</dbReference>
<evidence type="ECO:0000259" key="1">
    <source>
        <dbReference type="Pfam" id="PF01314"/>
    </source>
</evidence>
<dbReference type="SUPFAM" id="SSF48310">
    <property type="entry name" value="Aldehyde ferredoxin oxidoreductase, C-terminal domains"/>
    <property type="match status" value="1"/>
</dbReference>
<dbReference type="PANTHER" id="PTHR30038:SF0">
    <property type="entry name" value="TUNGSTEN-CONTAINING ALDEHYDE FERREDOXIN OXIDOREDUCTASE"/>
    <property type="match status" value="1"/>
</dbReference>
<dbReference type="InterPro" id="IPR036021">
    <property type="entry name" value="Tungsten_al_ferr_oxy-like_C"/>
</dbReference>
<feature type="non-terminal residue" evidence="2">
    <location>
        <position position="1"/>
    </location>
</feature>
<gene>
    <name evidence="2" type="ORF">S03H2_09665</name>
</gene>
<dbReference type="Pfam" id="PF01314">
    <property type="entry name" value="AFOR_C"/>
    <property type="match status" value="1"/>
</dbReference>
<dbReference type="InterPro" id="IPR001203">
    <property type="entry name" value="OxRdtase_Ald_Fedxn_C"/>
</dbReference>
<dbReference type="PANTHER" id="PTHR30038">
    <property type="entry name" value="ALDEHYDE FERREDOXIN OXIDOREDUCTASE"/>
    <property type="match status" value="1"/>
</dbReference>
<dbReference type="Gene3D" id="1.10.569.10">
    <property type="entry name" value="Aldehyde Ferredoxin Oxidoreductase Protein, subunit A, domain 2"/>
    <property type="match status" value="1"/>
</dbReference>
<dbReference type="GO" id="GO:0009055">
    <property type="term" value="F:electron transfer activity"/>
    <property type="evidence" value="ECO:0007669"/>
    <property type="project" value="InterPro"/>
</dbReference>